<dbReference type="GO" id="GO:0004197">
    <property type="term" value="F:cysteine-type endopeptidase activity"/>
    <property type="evidence" value="ECO:0007669"/>
    <property type="project" value="InterPro"/>
</dbReference>
<accession>A0A2H3E2M6</accession>
<dbReference type="OrthoDB" id="2854063at2759"/>
<dbReference type="GO" id="GO:0006508">
    <property type="term" value="P:proteolysis"/>
    <property type="evidence" value="ECO:0007669"/>
    <property type="project" value="InterPro"/>
</dbReference>
<feature type="domain" description="Peptidase C14 caspase" evidence="1">
    <location>
        <begin position="33"/>
        <end position="228"/>
    </location>
</feature>
<dbReference type="Gene3D" id="3.40.50.1460">
    <property type="match status" value="1"/>
</dbReference>
<keyword evidence="3" id="KW-1185">Reference proteome</keyword>
<dbReference type="InParanoid" id="A0A2H3E2M6"/>
<evidence type="ECO:0000313" key="2">
    <source>
        <dbReference type="EMBL" id="PBL01706.1"/>
    </source>
</evidence>
<dbReference type="EMBL" id="KZ293645">
    <property type="protein sequence ID" value="PBL01706.1"/>
    <property type="molecule type" value="Genomic_DNA"/>
</dbReference>
<protein>
    <recommendedName>
        <fullName evidence="1">Peptidase C14 caspase domain-containing protein</fullName>
    </recommendedName>
</protein>
<organism evidence="2 3">
    <name type="scientific">Armillaria gallica</name>
    <name type="common">Bulbous honey fungus</name>
    <name type="synonym">Armillaria bulbosa</name>
    <dbReference type="NCBI Taxonomy" id="47427"/>
    <lineage>
        <taxon>Eukaryota</taxon>
        <taxon>Fungi</taxon>
        <taxon>Dikarya</taxon>
        <taxon>Basidiomycota</taxon>
        <taxon>Agaricomycotina</taxon>
        <taxon>Agaricomycetes</taxon>
        <taxon>Agaricomycetidae</taxon>
        <taxon>Agaricales</taxon>
        <taxon>Marasmiineae</taxon>
        <taxon>Physalacriaceae</taxon>
        <taxon>Armillaria</taxon>
    </lineage>
</organism>
<dbReference type="InterPro" id="IPR011600">
    <property type="entry name" value="Pept_C14_caspase"/>
</dbReference>
<dbReference type="OMA" id="WKMETTH"/>
<dbReference type="AlphaFoldDB" id="A0A2H3E2M6"/>
<evidence type="ECO:0000313" key="3">
    <source>
        <dbReference type="Proteomes" id="UP000217790"/>
    </source>
</evidence>
<dbReference type="Proteomes" id="UP000217790">
    <property type="component" value="Unassembled WGS sequence"/>
</dbReference>
<proteinExistence type="predicted"/>
<evidence type="ECO:0000259" key="1">
    <source>
        <dbReference type="Pfam" id="PF00656"/>
    </source>
</evidence>
<sequence length="249" mass="27938">MKSFLVDKLGVPEEHIQCLLGPKTSIPTNPLTPSRANIVEVLYGLINKREVDPGDNIIVYYAGDSCPIEALCPLDRDTQDDDGKWIPDISDRELNALFTEISRVKGHKITFITDCYYARSFCKHPEADGSIRRSLAPTSQSDVNDMLRAGHERLSSLPHYQSILSDDWQPDMGSHVTLAACRDHQMAKEKPGKKGYGGIFTKTLVGVLKSGAWKKKITYVELTELLNQTCFQTPVVAGDHKHEHIWYQV</sequence>
<reference evidence="3" key="1">
    <citation type="journal article" date="2017" name="Nat. Ecol. Evol.">
        <title>Genome expansion and lineage-specific genetic innovations in the forest pathogenic fungi Armillaria.</title>
        <authorList>
            <person name="Sipos G."/>
            <person name="Prasanna A.N."/>
            <person name="Walter M.C."/>
            <person name="O'Connor E."/>
            <person name="Balint B."/>
            <person name="Krizsan K."/>
            <person name="Kiss B."/>
            <person name="Hess J."/>
            <person name="Varga T."/>
            <person name="Slot J."/>
            <person name="Riley R."/>
            <person name="Boka B."/>
            <person name="Rigling D."/>
            <person name="Barry K."/>
            <person name="Lee J."/>
            <person name="Mihaltcheva S."/>
            <person name="LaButti K."/>
            <person name="Lipzen A."/>
            <person name="Waldron R."/>
            <person name="Moloney N.M."/>
            <person name="Sperisen C."/>
            <person name="Kredics L."/>
            <person name="Vagvoelgyi C."/>
            <person name="Patrignani A."/>
            <person name="Fitzpatrick D."/>
            <person name="Nagy I."/>
            <person name="Doyle S."/>
            <person name="Anderson J.B."/>
            <person name="Grigoriev I.V."/>
            <person name="Gueldener U."/>
            <person name="Muensterkoetter M."/>
            <person name="Nagy L.G."/>
        </authorList>
    </citation>
    <scope>NUCLEOTIDE SEQUENCE [LARGE SCALE GENOMIC DNA]</scope>
    <source>
        <strain evidence="3">Ar21-2</strain>
    </source>
</reference>
<name>A0A2H3E2M6_ARMGA</name>
<dbReference type="Pfam" id="PF00656">
    <property type="entry name" value="Peptidase_C14"/>
    <property type="match status" value="1"/>
</dbReference>
<gene>
    <name evidence="2" type="ORF">ARMGADRAFT_225597</name>
</gene>